<reference evidence="2 3" key="1">
    <citation type="journal article" date="2019" name="Commun. Biol.">
        <title>The bagworm genome reveals a unique fibroin gene that provides high tensile strength.</title>
        <authorList>
            <person name="Kono N."/>
            <person name="Nakamura H."/>
            <person name="Ohtoshi R."/>
            <person name="Tomita M."/>
            <person name="Numata K."/>
            <person name="Arakawa K."/>
        </authorList>
    </citation>
    <scope>NUCLEOTIDE SEQUENCE [LARGE SCALE GENOMIC DNA]</scope>
</reference>
<protein>
    <submittedName>
        <fullName evidence="2">Uncharacterized protein</fullName>
    </submittedName>
</protein>
<dbReference type="AlphaFoldDB" id="A0A4C1YJK2"/>
<dbReference type="Proteomes" id="UP000299102">
    <property type="component" value="Unassembled WGS sequence"/>
</dbReference>
<accession>A0A4C1YJK2</accession>
<name>A0A4C1YJK2_EUMVA</name>
<feature type="compositionally biased region" description="Pro residues" evidence="1">
    <location>
        <begin position="77"/>
        <end position="87"/>
    </location>
</feature>
<evidence type="ECO:0000313" key="2">
    <source>
        <dbReference type="EMBL" id="GBP74799.1"/>
    </source>
</evidence>
<organism evidence="2 3">
    <name type="scientific">Eumeta variegata</name>
    <name type="common">Bagworm moth</name>
    <name type="synonym">Eumeta japonica</name>
    <dbReference type="NCBI Taxonomy" id="151549"/>
    <lineage>
        <taxon>Eukaryota</taxon>
        <taxon>Metazoa</taxon>
        <taxon>Ecdysozoa</taxon>
        <taxon>Arthropoda</taxon>
        <taxon>Hexapoda</taxon>
        <taxon>Insecta</taxon>
        <taxon>Pterygota</taxon>
        <taxon>Neoptera</taxon>
        <taxon>Endopterygota</taxon>
        <taxon>Lepidoptera</taxon>
        <taxon>Glossata</taxon>
        <taxon>Ditrysia</taxon>
        <taxon>Tineoidea</taxon>
        <taxon>Psychidae</taxon>
        <taxon>Oiketicinae</taxon>
        <taxon>Eumeta</taxon>
    </lineage>
</organism>
<evidence type="ECO:0000313" key="3">
    <source>
        <dbReference type="Proteomes" id="UP000299102"/>
    </source>
</evidence>
<feature type="region of interest" description="Disordered" evidence="1">
    <location>
        <begin position="68"/>
        <end position="89"/>
    </location>
</feature>
<dbReference type="EMBL" id="BGZK01001223">
    <property type="protein sequence ID" value="GBP74799.1"/>
    <property type="molecule type" value="Genomic_DNA"/>
</dbReference>
<gene>
    <name evidence="2" type="ORF">EVAR_43104_1</name>
</gene>
<keyword evidence="3" id="KW-1185">Reference proteome</keyword>
<sequence>MLAGLVKDELHSNALPSLAKDVHEIVLFANDTSLLFKVKRQQPAYEGMNNTISKSYYLTHVILSPRRTPTESYDVSPGPPRGTPAPRHPSAVNAKMRSLLKFPGGGPAWTSPDSNYRWTIGDIVSPKAKCCYVRAKKIVSNHTQCV</sequence>
<proteinExistence type="predicted"/>
<comment type="caution">
    <text evidence="2">The sequence shown here is derived from an EMBL/GenBank/DDBJ whole genome shotgun (WGS) entry which is preliminary data.</text>
</comment>
<dbReference type="OrthoDB" id="7790673at2759"/>
<evidence type="ECO:0000256" key="1">
    <source>
        <dbReference type="SAM" id="MobiDB-lite"/>
    </source>
</evidence>